<dbReference type="VEuPathDB" id="FungiDB:YALI0_E28226g"/>
<dbReference type="InterPro" id="IPR014906">
    <property type="entry name" value="PRP4-like"/>
</dbReference>
<organism evidence="2 3">
    <name type="scientific">Yarrowia lipolytica</name>
    <name type="common">Candida lipolytica</name>
    <dbReference type="NCBI Taxonomy" id="4952"/>
    <lineage>
        <taxon>Eukaryota</taxon>
        <taxon>Fungi</taxon>
        <taxon>Dikarya</taxon>
        <taxon>Ascomycota</taxon>
        <taxon>Saccharomycotina</taxon>
        <taxon>Dipodascomycetes</taxon>
        <taxon>Dipodascales</taxon>
        <taxon>Dipodascales incertae sedis</taxon>
        <taxon>Yarrowia</taxon>
    </lineage>
</organism>
<dbReference type="EMBL" id="KZ858961">
    <property type="protein sequence ID" value="RDW27535.1"/>
    <property type="molecule type" value="Genomic_DNA"/>
</dbReference>
<dbReference type="Proteomes" id="UP000256601">
    <property type="component" value="Unassembled WGS sequence"/>
</dbReference>
<dbReference type="Pfam" id="PF00400">
    <property type="entry name" value="WD40"/>
    <property type="match status" value="5"/>
</dbReference>
<dbReference type="Pfam" id="PF08799">
    <property type="entry name" value="PRP4"/>
    <property type="match status" value="1"/>
</dbReference>
<dbReference type="PROSITE" id="PS50082">
    <property type="entry name" value="WD_REPEATS_2"/>
    <property type="match status" value="5"/>
</dbReference>
<dbReference type="AlphaFoldDB" id="A0A371CB95"/>
<dbReference type="InterPro" id="IPR020472">
    <property type="entry name" value="WD40_PAC1"/>
</dbReference>
<name>A0A371CB95_YARLL</name>
<dbReference type="PANTHER" id="PTHR19846">
    <property type="entry name" value="WD40 REPEAT PROTEIN"/>
    <property type="match status" value="1"/>
</dbReference>
<dbReference type="GO" id="GO:0030621">
    <property type="term" value="F:U4 snRNA binding"/>
    <property type="evidence" value="ECO:0007669"/>
    <property type="project" value="TreeGrafter"/>
</dbReference>
<dbReference type="InterPro" id="IPR036285">
    <property type="entry name" value="PRP4-like_sf"/>
</dbReference>
<dbReference type="PANTHER" id="PTHR19846:SF0">
    <property type="entry name" value="PRE-MRNA PROCESSING FACTOR 4"/>
    <property type="match status" value="1"/>
</dbReference>
<dbReference type="CDD" id="cd00200">
    <property type="entry name" value="WD40"/>
    <property type="match status" value="1"/>
</dbReference>
<accession>A0A371CB95</accession>
<evidence type="ECO:0000313" key="3">
    <source>
        <dbReference type="Proteomes" id="UP000256601"/>
    </source>
</evidence>
<dbReference type="SMART" id="SM00500">
    <property type="entry name" value="SFM"/>
    <property type="match status" value="1"/>
</dbReference>
<dbReference type="FunFam" id="4.10.280.110:FF:000015">
    <property type="entry name" value="WD40-repeat-containing domain protein"/>
    <property type="match status" value="1"/>
</dbReference>
<evidence type="ECO:0000313" key="2">
    <source>
        <dbReference type="EMBL" id="RDW27535.1"/>
    </source>
</evidence>
<dbReference type="InterPro" id="IPR001680">
    <property type="entry name" value="WD40_rpt"/>
</dbReference>
<feature type="domain" description="Pre-mRNA processing factor 4 (PRP4)-like" evidence="1">
    <location>
        <begin position="45"/>
        <end position="93"/>
    </location>
</feature>
<dbReference type="PROSITE" id="PS50294">
    <property type="entry name" value="WD_REPEATS_REGION"/>
    <property type="match status" value="4"/>
</dbReference>
<evidence type="ECO:0000259" key="1">
    <source>
        <dbReference type="SMART" id="SM00500"/>
    </source>
</evidence>
<sequence length="452" mass="50344">MELVDLESIKTTVDSSSVREEAVAARQLLEKQRRADILKKLHVPTDDKDVRAKLRSLNEPITLFAEDKADRRTRLGQLMVDEFDREGLQDEESDSDVSMDDDEFFTPGSEELLDARRQITNDSILRARDRLTTQKQQSELSLVETVNLRRDKMAPIEQYQLLGSQFVSTRPAGAVAFGSDSILAASSWNGEIKLMDVPNLNTKAVLRGHVDKVSALKWARNILLSGCGEGKLLFWDSSTEGNEYTAYRTVSEAHKGRIAGLDVHPSGQWAATASYDYTWALWDIESGTKLLSQEGHSKGVHSVAFHPDGALVASAGLDAVGRVWDMRSGRSIQTLEGHIREIYSLGWSGNGFYLASGSADGSVRIWDLRAQKCSHTIPAHTKIVSSVQFDKSGSFLASTGYDGDFNIWNADSWTLAKRWKTQDRIMGMDLGPGNEYFATCGWDRTVKLWCKE</sequence>
<dbReference type="GO" id="GO:0046540">
    <property type="term" value="C:U4/U6 x U5 tri-snRNP complex"/>
    <property type="evidence" value="ECO:0007669"/>
    <property type="project" value="TreeGrafter"/>
</dbReference>
<reference evidence="2 3" key="1">
    <citation type="submission" date="2018-07" db="EMBL/GenBank/DDBJ databases">
        <title>Draft Genome Assemblies for Five Robust Yarrowia lipolytica Strains Exhibiting High Lipid Production and Pentose Sugar Utilization and Sugar Alcohol Secretion from Undetoxified Lignocellulosic Biomass Hydrolysates.</title>
        <authorList>
            <consortium name="DOE Joint Genome Institute"/>
            <person name="Walker C."/>
            <person name="Ryu S."/>
            <person name="Na H."/>
            <person name="Zane M."/>
            <person name="LaButti K."/>
            <person name="Lipzen A."/>
            <person name="Haridas S."/>
            <person name="Barry K."/>
            <person name="Grigoriev I.V."/>
            <person name="Quarterman J."/>
            <person name="Slininger P."/>
            <person name="Dien B."/>
            <person name="Trinh C.T."/>
        </authorList>
    </citation>
    <scope>NUCLEOTIDE SEQUENCE [LARGE SCALE GENOMIC DNA]</scope>
    <source>
        <strain evidence="2 3">YB392</strain>
    </source>
</reference>
<dbReference type="VEuPathDB" id="FungiDB:YALI1_E33268g"/>
<dbReference type="OrthoDB" id="540662at2759"/>
<dbReference type="InterPro" id="IPR019775">
    <property type="entry name" value="WD40_repeat_CS"/>
</dbReference>
<dbReference type="InterPro" id="IPR036322">
    <property type="entry name" value="WD40_repeat_dom_sf"/>
</dbReference>
<dbReference type="SUPFAM" id="SSF50978">
    <property type="entry name" value="WD40 repeat-like"/>
    <property type="match status" value="1"/>
</dbReference>
<proteinExistence type="predicted"/>
<dbReference type="PRINTS" id="PR00320">
    <property type="entry name" value="GPROTEINBRPT"/>
</dbReference>
<dbReference type="InterPro" id="IPR015943">
    <property type="entry name" value="WD40/YVTN_repeat-like_dom_sf"/>
</dbReference>
<gene>
    <name evidence="2" type="ORF">B0I71DRAFT_128945</name>
</gene>
<dbReference type="PRINTS" id="PR00319">
    <property type="entry name" value="GPROTEINB"/>
</dbReference>
<dbReference type="FunFam" id="2.130.10.10:FF:000411">
    <property type="entry name" value="U4/U6 small nuclear ribonucleoprotein Prp4"/>
    <property type="match status" value="1"/>
</dbReference>
<dbReference type="PROSITE" id="PS00678">
    <property type="entry name" value="WD_REPEATS_1"/>
    <property type="match status" value="2"/>
</dbReference>
<dbReference type="SUPFAM" id="SSF158230">
    <property type="entry name" value="PRP4-like"/>
    <property type="match status" value="1"/>
</dbReference>
<protein>
    <submittedName>
        <fullName evidence="2">WD40-repeat-containing domain protein</fullName>
    </submittedName>
</protein>
<dbReference type="GO" id="GO:0000398">
    <property type="term" value="P:mRNA splicing, via spliceosome"/>
    <property type="evidence" value="ECO:0007669"/>
    <property type="project" value="TreeGrafter"/>
</dbReference>
<dbReference type="SMART" id="SM00320">
    <property type="entry name" value="WD40"/>
    <property type="match status" value="7"/>
</dbReference>
<dbReference type="GO" id="GO:0017070">
    <property type="term" value="F:U6 snRNA binding"/>
    <property type="evidence" value="ECO:0007669"/>
    <property type="project" value="TreeGrafter"/>
</dbReference>
<dbReference type="Gene3D" id="4.10.280.110">
    <property type="entry name" value="Pre-mRNA processing factor 4 domain"/>
    <property type="match status" value="1"/>
</dbReference>
<dbReference type="Gene3D" id="2.130.10.10">
    <property type="entry name" value="YVTN repeat-like/Quinoprotein amine dehydrogenase"/>
    <property type="match status" value="2"/>
</dbReference>
<dbReference type="InterPro" id="IPR001632">
    <property type="entry name" value="WD40_G-protein_beta-like"/>
</dbReference>